<keyword evidence="2" id="KW-1185">Reference proteome</keyword>
<name>A0AA40F4I0_9PEZI</name>
<sequence length="251" mass="28682">MRAWFVQVDDGGRGFMKMDFRGGYIRVPLDWPRAQGVQTGRVRVKFAGLECVARQETEDEMSGAIGLLVPAMKRASWVFKISDWRFKDHVRVWPVTAGNILYEGPPAEIRVFSELVEVDNSEEEDVANTCVNGLAGDGGLAGALNWLGEGQGENEVLKAYNREERFWNGRWSVGTSIQKDWFPGDNPYPEGQMLVKQPDFRRSKQRVFRSDDSRIITYTHFIRMEGVDNGGDHGIYHVYFDLDYFPMNVML</sequence>
<proteinExistence type="predicted"/>
<dbReference type="AlphaFoldDB" id="A0AA40F4I0"/>
<accession>A0AA40F4I0</accession>
<evidence type="ECO:0000313" key="2">
    <source>
        <dbReference type="Proteomes" id="UP001172155"/>
    </source>
</evidence>
<reference evidence="1" key="1">
    <citation type="submission" date="2023-06" db="EMBL/GenBank/DDBJ databases">
        <title>Genome-scale phylogeny and comparative genomics of the fungal order Sordariales.</title>
        <authorList>
            <consortium name="Lawrence Berkeley National Laboratory"/>
            <person name="Hensen N."/>
            <person name="Bonometti L."/>
            <person name="Westerberg I."/>
            <person name="Brannstrom I.O."/>
            <person name="Guillou S."/>
            <person name="Cros-Aarteil S."/>
            <person name="Calhoun S."/>
            <person name="Haridas S."/>
            <person name="Kuo A."/>
            <person name="Mondo S."/>
            <person name="Pangilinan J."/>
            <person name="Riley R."/>
            <person name="LaButti K."/>
            <person name="Andreopoulos B."/>
            <person name="Lipzen A."/>
            <person name="Chen C."/>
            <person name="Yanf M."/>
            <person name="Daum C."/>
            <person name="Ng V."/>
            <person name="Clum A."/>
            <person name="Steindorff A."/>
            <person name="Ohm R."/>
            <person name="Martin F."/>
            <person name="Silar P."/>
            <person name="Natvig D."/>
            <person name="Lalanne C."/>
            <person name="Gautier V."/>
            <person name="Ament-velasquez S.L."/>
            <person name="Kruys A."/>
            <person name="Hutchinson M.I."/>
            <person name="Powell A.J."/>
            <person name="Barry K."/>
            <person name="Miller A.N."/>
            <person name="Grigoriev I.V."/>
            <person name="Debuchy R."/>
            <person name="Gladieux P."/>
            <person name="Thoren M.H."/>
            <person name="Johannesson H."/>
        </authorList>
    </citation>
    <scope>NUCLEOTIDE SEQUENCE</scope>
    <source>
        <strain evidence="1">SMH3187-1</strain>
    </source>
</reference>
<protein>
    <submittedName>
        <fullName evidence="1">Uncharacterized protein</fullName>
    </submittedName>
</protein>
<organism evidence="1 2">
    <name type="scientific">Schizothecium vesticola</name>
    <dbReference type="NCBI Taxonomy" id="314040"/>
    <lineage>
        <taxon>Eukaryota</taxon>
        <taxon>Fungi</taxon>
        <taxon>Dikarya</taxon>
        <taxon>Ascomycota</taxon>
        <taxon>Pezizomycotina</taxon>
        <taxon>Sordariomycetes</taxon>
        <taxon>Sordariomycetidae</taxon>
        <taxon>Sordariales</taxon>
        <taxon>Schizotheciaceae</taxon>
        <taxon>Schizothecium</taxon>
    </lineage>
</organism>
<dbReference type="Proteomes" id="UP001172155">
    <property type="component" value="Unassembled WGS sequence"/>
</dbReference>
<dbReference type="EMBL" id="JAUKUD010000002">
    <property type="protein sequence ID" value="KAK0750791.1"/>
    <property type="molecule type" value="Genomic_DNA"/>
</dbReference>
<evidence type="ECO:0000313" key="1">
    <source>
        <dbReference type="EMBL" id="KAK0750791.1"/>
    </source>
</evidence>
<comment type="caution">
    <text evidence="1">The sequence shown here is derived from an EMBL/GenBank/DDBJ whole genome shotgun (WGS) entry which is preliminary data.</text>
</comment>
<gene>
    <name evidence="1" type="ORF">B0T18DRAFT_401045</name>
</gene>